<dbReference type="InterPro" id="IPR048198">
    <property type="entry name" value="YtrI"/>
</dbReference>
<feature type="transmembrane region" description="Helical" evidence="2">
    <location>
        <begin position="15"/>
        <end position="34"/>
    </location>
</feature>
<sequence length="172" mass="20302">MHIPPYYKKAGWQKFFAGMFIGGVIAYAIFLFMYGTHFENWIEENLMLRDEIRDLKDRAETLNKDKEELNEKRKEQLVIQSVEIVFLNESKLLSQNLTDRLSIYKLRELAKEQIHDVIGKDVSSVADNERLIIKSLESKIYRVDEFTYELEVERLIISPKLTVSLQIKITKN</sequence>
<organism evidence="4 5">
    <name type="scientific">Pontibacillus marinus BH030004 = DSM 16465</name>
    <dbReference type="NCBI Taxonomy" id="1385511"/>
    <lineage>
        <taxon>Bacteria</taxon>
        <taxon>Bacillati</taxon>
        <taxon>Bacillota</taxon>
        <taxon>Bacilli</taxon>
        <taxon>Bacillales</taxon>
        <taxon>Bacillaceae</taxon>
        <taxon>Pontibacillus</taxon>
    </lineage>
</organism>
<dbReference type="Pfam" id="PF26347">
    <property type="entry name" value="YtrI_sporulation"/>
    <property type="match status" value="1"/>
</dbReference>
<dbReference type="RefSeq" id="WP_027447328.1">
    <property type="nucleotide sequence ID" value="NZ_AULJ01000058.1"/>
</dbReference>
<comment type="caution">
    <text evidence="4">The sequence shown here is derived from an EMBL/GenBank/DDBJ whole genome shotgun (WGS) entry which is preliminary data.</text>
</comment>
<dbReference type="OrthoDB" id="2691164at2"/>
<feature type="domain" description="Sporulation membrane protein YtrI C-terminal" evidence="3">
    <location>
        <begin position="80"/>
        <end position="168"/>
    </location>
</feature>
<keyword evidence="2" id="KW-1133">Transmembrane helix</keyword>
<keyword evidence="5" id="KW-1185">Reference proteome</keyword>
<dbReference type="InterPro" id="IPR058620">
    <property type="entry name" value="YtrI_C"/>
</dbReference>
<gene>
    <name evidence="4" type="ORF">N783_14295</name>
</gene>
<name>A0A0A5G092_9BACI</name>
<accession>A0A0A5G092</accession>
<keyword evidence="2" id="KW-0812">Transmembrane</keyword>
<dbReference type="eggNOG" id="ENOG5031KY3">
    <property type="taxonomic scope" value="Bacteria"/>
</dbReference>
<dbReference type="Proteomes" id="UP000030403">
    <property type="component" value="Unassembled WGS sequence"/>
</dbReference>
<keyword evidence="2" id="KW-0472">Membrane</keyword>
<dbReference type="STRING" id="1385511.GCA_000425225_03817"/>
<evidence type="ECO:0000256" key="1">
    <source>
        <dbReference type="SAM" id="Coils"/>
    </source>
</evidence>
<dbReference type="NCBIfam" id="NF041479">
    <property type="entry name" value="spor_membprot_YtrI"/>
    <property type="match status" value="1"/>
</dbReference>
<keyword evidence="1" id="KW-0175">Coiled coil</keyword>
<proteinExistence type="predicted"/>
<feature type="coiled-coil region" evidence="1">
    <location>
        <begin position="38"/>
        <end position="79"/>
    </location>
</feature>
<evidence type="ECO:0000313" key="5">
    <source>
        <dbReference type="Proteomes" id="UP000030403"/>
    </source>
</evidence>
<evidence type="ECO:0000313" key="4">
    <source>
        <dbReference type="EMBL" id="KGX84488.1"/>
    </source>
</evidence>
<evidence type="ECO:0000256" key="2">
    <source>
        <dbReference type="SAM" id="Phobius"/>
    </source>
</evidence>
<reference evidence="4 5" key="1">
    <citation type="submission" date="2013-08" db="EMBL/GenBank/DDBJ databases">
        <authorList>
            <person name="Huang J."/>
            <person name="Wang G."/>
        </authorList>
    </citation>
    <scope>NUCLEOTIDE SEQUENCE [LARGE SCALE GENOMIC DNA]</scope>
    <source>
        <strain evidence="4 5">BH030004</strain>
    </source>
</reference>
<evidence type="ECO:0000259" key="3">
    <source>
        <dbReference type="Pfam" id="PF26347"/>
    </source>
</evidence>
<dbReference type="EMBL" id="AVPF01000055">
    <property type="protein sequence ID" value="KGX84488.1"/>
    <property type="molecule type" value="Genomic_DNA"/>
</dbReference>
<dbReference type="AlphaFoldDB" id="A0A0A5G092"/>
<protein>
    <recommendedName>
        <fullName evidence="3">Sporulation membrane protein YtrI C-terminal domain-containing protein</fullName>
    </recommendedName>
</protein>